<reference evidence="9 10" key="1">
    <citation type="journal article" date="2021" name="ISME Commun">
        <title>Automated analysis of genomic sequences facilitates high-throughput and comprehensive description of bacteria.</title>
        <authorList>
            <person name="Hitch T.C.A."/>
        </authorList>
    </citation>
    <scope>NUCLEOTIDE SEQUENCE [LARGE SCALE GENOMIC DNA]</scope>
    <source>
        <strain evidence="9 10">H2_18</strain>
    </source>
</reference>
<evidence type="ECO:0000256" key="2">
    <source>
        <dbReference type="ARBA" id="ARBA00022475"/>
    </source>
</evidence>
<feature type="transmembrane region" description="Helical" evidence="6">
    <location>
        <begin position="438"/>
        <end position="455"/>
    </location>
</feature>
<evidence type="ECO:0000259" key="8">
    <source>
        <dbReference type="SMART" id="SM00849"/>
    </source>
</evidence>
<organism evidence="9 10">
    <name type="scientific">Faecalicatena acetigenes</name>
    <dbReference type="NCBI Taxonomy" id="2981790"/>
    <lineage>
        <taxon>Bacteria</taxon>
        <taxon>Bacillati</taxon>
        <taxon>Bacillota</taxon>
        <taxon>Clostridia</taxon>
        <taxon>Lachnospirales</taxon>
        <taxon>Lachnospiraceae</taxon>
        <taxon>Faecalicatena</taxon>
    </lineage>
</organism>
<dbReference type="InterPro" id="IPR001279">
    <property type="entry name" value="Metallo-B-lactamas"/>
</dbReference>
<dbReference type="Gene3D" id="3.60.15.10">
    <property type="entry name" value="Ribonuclease Z/Hydroxyacylglutathione hydrolase-like"/>
    <property type="match status" value="1"/>
</dbReference>
<dbReference type="InterPro" id="IPR025405">
    <property type="entry name" value="DUF4131"/>
</dbReference>
<feature type="transmembrane region" description="Helical" evidence="6">
    <location>
        <begin position="479"/>
        <end position="496"/>
    </location>
</feature>
<feature type="signal peptide" evidence="7">
    <location>
        <begin position="1"/>
        <end position="21"/>
    </location>
</feature>
<feature type="transmembrane region" description="Helical" evidence="6">
    <location>
        <begin position="375"/>
        <end position="397"/>
    </location>
</feature>
<comment type="subcellular location">
    <subcellularLocation>
        <location evidence="1">Cell membrane</location>
        <topology evidence="1">Multi-pass membrane protein</topology>
    </subcellularLocation>
</comment>
<evidence type="ECO:0000256" key="5">
    <source>
        <dbReference type="ARBA" id="ARBA00023136"/>
    </source>
</evidence>
<dbReference type="Pfam" id="PF00753">
    <property type="entry name" value="Lactamase_B"/>
    <property type="match status" value="1"/>
</dbReference>
<evidence type="ECO:0000313" key="9">
    <source>
        <dbReference type="EMBL" id="MCU6747851.1"/>
    </source>
</evidence>
<feature type="domain" description="Metallo-beta-lactamase" evidence="8">
    <location>
        <begin position="516"/>
        <end position="719"/>
    </location>
</feature>
<keyword evidence="7" id="KW-0732">Signal</keyword>
<feature type="transmembrane region" description="Helical" evidence="6">
    <location>
        <begin position="404"/>
        <end position="426"/>
    </location>
</feature>
<dbReference type="RefSeq" id="WP_059068901.1">
    <property type="nucleotide sequence ID" value="NZ_JAOQJX010000013.1"/>
</dbReference>
<keyword evidence="10" id="KW-1185">Reference proteome</keyword>
<feature type="chain" id="PRO_5047136424" evidence="7">
    <location>
        <begin position="22"/>
        <end position="766"/>
    </location>
</feature>
<dbReference type="PANTHER" id="PTHR30619">
    <property type="entry name" value="DNA INTERNALIZATION/COMPETENCE PROTEIN COMEC/REC2"/>
    <property type="match status" value="1"/>
</dbReference>
<evidence type="ECO:0000256" key="3">
    <source>
        <dbReference type="ARBA" id="ARBA00022692"/>
    </source>
</evidence>
<keyword evidence="3 6" id="KW-0812">Transmembrane</keyword>
<proteinExistence type="predicted"/>
<keyword evidence="2" id="KW-1003">Cell membrane</keyword>
<feature type="transmembrane region" description="Helical" evidence="6">
    <location>
        <begin position="227"/>
        <end position="245"/>
    </location>
</feature>
<dbReference type="PANTHER" id="PTHR30619:SF1">
    <property type="entry name" value="RECOMBINATION PROTEIN 2"/>
    <property type="match status" value="1"/>
</dbReference>
<evidence type="ECO:0000256" key="7">
    <source>
        <dbReference type="SAM" id="SignalP"/>
    </source>
</evidence>
<dbReference type="SUPFAM" id="SSF56281">
    <property type="entry name" value="Metallo-hydrolase/oxidoreductase"/>
    <property type="match status" value="1"/>
</dbReference>
<dbReference type="InterPro" id="IPR004477">
    <property type="entry name" value="ComEC_N"/>
</dbReference>
<name>A0ABT2TDH2_9FIRM</name>
<dbReference type="NCBIfam" id="TIGR00360">
    <property type="entry name" value="ComEC_N-term"/>
    <property type="match status" value="1"/>
</dbReference>
<dbReference type="CDD" id="cd07731">
    <property type="entry name" value="ComA-like_MBL-fold"/>
    <property type="match status" value="1"/>
</dbReference>
<accession>A0ABT2TDH2</accession>
<feature type="transmembrane region" description="Helical" evidence="6">
    <location>
        <begin position="339"/>
        <end position="363"/>
    </location>
</feature>
<dbReference type="EMBL" id="JAOQJX010000013">
    <property type="protein sequence ID" value="MCU6747851.1"/>
    <property type="molecule type" value="Genomic_DNA"/>
</dbReference>
<gene>
    <name evidence="9" type="ORF">OCV51_09335</name>
</gene>
<keyword evidence="5 6" id="KW-0472">Membrane</keyword>
<dbReference type="InterPro" id="IPR036866">
    <property type="entry name" value="RibonucZ/Hydroxyglut_hydro"/>
</dbReference>
<dbReference type="Proteomes" id="UP001652394">
    <property type="component" value="Unassembled WGS sequence"/>
</dbReference>
<dbReference type="InterPro" id="IPR052159">
    <property type="entry name" value="Competence_DNA_uptake"/>
</dbReference>
<evidence type="ECO:0000256" key="6">
    <source>
        <dbReference type="SAM" id="Phobius"/>
    </source>
</evidence>
<evidence type="ECO:0000256" key="4">
    <source>
        <dbReference type="ARBA" id="ARBA00022989"/>
    </source>
</evidence>
<evidence type="ECO:0000256" key="1">
    <source>
        <dbReference type="ARBA" id="ARBA00004651"/>
    </source>
</evidence>
<evidence type="ECO:0000313" key="10">
    <source>
        <dbReference type="Proteomes" id="UP001652394"/>
    </source>
</evidence>
<feature type="transmembrane region" description="Helical" evidence="6">
    <location>
        <begin position="201"/>
        <end position="220"/>
    </location>
</feature>
<feature type="transmembrane region" description="Helical" evidence="6">
    <location>
        <begin position="300"/>
        <end position="318"/>
    </location>
</feature>
<dbReference type="SMART" id="SM00849">
    <property type="entry name" value="Lactamase_B"/>
    <property type="match status" value="1"/>
</dbReference>
<dbReference type="Pfam" id="PF03772">
    <property type="entry name" value="Competence"/>
    <property type="match status" value="1"/>
</dbReference>
<dbReference type="Pfam" id="PF13567">
    <property type="entry name" value="DUF4131"/>
    <property type="match status" value="1"/>
</dbReference>
<keyword evidence="4 6" id="KW-1133">Transmembrane helix</keyword>
<dbReference type="InterPro" id="IPR035681">
    <property type="entry name" value="ComA-like_MBL"/>
</dbReference>
<sequence>MIKRPLCVLSLFLLGIVTVLAGELQDSKKQELSRPEKSAVPGEDTAISGTVYKREEKEHVQAFYIKNIRISGKCKTQIIEESKILVYLKPNISKEQVKIGNQVYVQGAAEVFETARNRGNFDTRFYYRRQGIHALLWADSIEVISADTAAVREKLTALKYRWKNSLIEILGGYYGNGVSAVLLGEKAGLDESMKEGFRKTGIGHILAISGLHMSFIGMGLYKILRRLGLPFAVSGAVSAVFMLLYTMMTGAGISSIRALLMFAIRMGAEVSGRQYDMATSLSLAAAIVAVSSPLSVLDASFLLSFGSLAGLLLLLPILEKGLISGGEEKRKVQVRVKKHCLRGLCASAAVNLALLGPMLYFYFEIPPYSIFLNMLIIPLMPLFMSAGLLGSGLLLFAKSAGKKVLFLCKGILFFYDKACTLAGRLPGSRVVTGRPPKIYMLLYYVVLAGICIWFYNKKDRDRKQSTDEQAEKDRQRKRAWKAVGGFAAAAFILPAACMCSHRIKTGMEIVVLDVGQGDGIFIRGPKGKRYLIDGGSSDVSMVGKYRIEPYLLSGAVDTLDYILISHGDEDHINGTKELLERQKIGVRIKNLVLPPEQVWDEKLTDLAQTAVQNDTKVLVMGKGDRLTEGKMKIVCLHPDQEYDQEKGNEASMVLDISYKNLDILLTGDIEGQSEQTLVKEEIRGTYEILKVAHHGSKGSSGQRFLEQVDPEIALISAGIENRYGHPHEEVLKRLKTQGSRLYSTQDNGAITIESDGQSIRIQGYVK</sequence>
<protein>
    <submittedName>
        <fullName evidence="9">ComEC/Rec2 family competence protein</fullName>
    </submittedName>
</protein>
<comment type="caution">
    <text evidence="9">The sequence shown here is derived from an EMBL/GenBank/DDBJ whole genome shotgun (WGS) entry which is preliminary data.</text>
</comment>